<evidence type="ECO:0000313" key="1">
    <source>
        <dbReference type="EMBL" id="MBB5363692.1"/>
    </source>
</evidence>
<name>A0A7W8NH73_9DEIO</name>
<dbReference type="Gene3D" id="1.20.120.450">
    <property type="entry name" value="dinb family like domain"/>
    <property type="match status" value="1"/>
</dbReference>
<dbReference type="EMBL" id="JACHFL010000006">
    <property type="protein sequence ID" value="MBB5363692.1"/>
    <property type="molecule type" value="Genomic_DNA"/>
</dbReference>
<comment type="caution">
    <text evidence="1">The sequence shown here is derived from an EMBL/GenBank/DDBJ whole genome shotgun (WGS) entry which is preliminary data.</text>
</comment>
<reference evidence="1 2" key="1">
    <citation type="submission" date="2020-08" db="EMBL/GenBank/DDBJ databases">
        <title>Genomic Encyclopedia of Type Strains, Phase IV (KMG-IV): sequencing the most valuable type-strain genomes for metagenomic binning, comparative biology and taxonomic classification.</title>
        <authorList>
            <person name="Goeker M."/>
        </authorList>
    </citation>
    <scope>NUCLEOTIDE SEQUENCE [LARGE SCALE GENOMIC DNA]</scope>
    <source>
        <strain evidence="1 2">DSM 27939</strain>
    </source>
</reference>
<dbReference type="InterPro" id="IPR034660">
    <property type="entry name" value="DinB/YfiT-like"/>
</dbReference>
<evidence type="ECO:0008006" key="3">
    <source>
        <dbReference type="Google" id="ProtNLM"/>
    </source>
</evidence>
<protein>
    <recommendedName>
        <fullName evidence="3">DUF664 domain-containing protein</fullName>
    </recommendedName>
</protein>
<evidence type="ECO:0000313" key="2">
    <source>
        <dbReference type="Proteomes" id="UP000552709"/>
    </source>
</evidence>
<proteinExistence type="predicted"/>
<organism evidence="1 2">
    <name type="scientific">Deinococcus humi</name>
    <dbReference type="NCBI Taxonomy" id="662880"/>
    <lineage>
        <taxon>Bacteria</taxon>
        <taxon>Thermotogati</taxon>
        <taxon>Deinococcota</taxon>
        <taxon>Deinococci</taxon>
        <taxon>Deinococcales</taxon>
        <taxon>Deinococcaceae</taxon>
        <taxon>Deinococcus</taxon>
    </lineage>
</organism>
<accession>A0A7W8NH73</accession>
<dbReference type="AlphaFoldDB" id="A0A7W8NH73"/>
<dbReference type="Proteomes" id="UP000552709">
    <property type="component" value="Unassembled WGS sequence"/>
</dbReference>
<dbReference type="SUPFAM" id="SSF109854">
    <property type="entry name" value="DinB/YfiT-like putative metalloenzymes"/>
    <property type="match status" value="1"/>
</dbReference>
<dbReference type="RefSeq" id="WP_184133040.1">
    <property type="nucleotide sequence ID" value="NZ_JACHFL010000006.1"/>
</dbReference>
<gene>
    <name evidence="1" type="ORF">HNQ08_002798</name>
</gene>
<sequence>MTDYTQLLGEVRQQTLERLAQQDDAWLACEFTLLDGALVNHHWAWFHVFEDELSHRGQMLLIRRHLLPRS</sequence>
<keyword evidence="2" id="KW-1185">Reference proteome</keyword>